<feature type="domain" description="Transposase DDE" evidence="1">
    <location>
        <begin position="16"/>
        <end position="74"/>
    </location>
</feature>
<comment type="caution">
    <text evidence="2">The sequence shown here is derived from an EMBL/GenBank/DDBJ whole genome shotgun (WGS) entry which is preliminary data.</text>
</comment>
<accession>A0ABW8RQB6</accession>
<reference evidence="2 3" key="1">
    <citation type="submission" date="2024-07" db="EMBL/GenBank/DDBJ databases">
        <authorList>
            <person name="Pitt A."/>
            <person name="Hahn M.W."/>
        </authorList>
    </citation>
    <scope>NUCLEOTIDE SEQUENCE [LARGE SCALE GENOMIC DNA]</scope>
    <source>
        <strain evidence="2 3">1-SAACH-A3</strain>
    </source>
</reference>
<sequence length="77" mass="8955">MKFVEIKGLLGTKPFTAKRGKSSMGWFYGFKLHLIIHEKEKIFAFHLSQGNVDDRIIKVVQELTKNIFGKLFETRVI</sequence>
<dbReference type="EMBL" id="JBEWZH010000001">
    <property type="protein sequence ID" value="MFL0160925.1"/>
    <property type="molecule type" value="Genomic_DNA"/>
</dbReference>
<protein>
    <submittedName>
        <fullName evidence="2">Transposase</fullName>
    </submittedName>
</protein>
<evidence type="ECO:0000313" key="2">
    <source>
        <dbReference type="EMBL" id="MFL0160925.1"/>
    </source>
</evidence>
<keyword evidence="3" id="KW-1185">Reference proteome</keyword>
<gene>
    <name evidence="2" type="ORF">U0R11_00825</name>
</gene>
<name>A0ABW8RQB6_9BACT</name>
<organism evidence="2 3">
    <name type="scientific">Aquirufa salirivi</name>
    <dbReference type="NCBI Taxonomy" id="3104729"/>
    <lineage>
        <taxon>Bacteria</taxon>
        <taxon>Pseudomonadati</taxon>
        <taxon>Bacteroidota</taxon>
        <taxon>Cytophagia</taxon>
        <taxon>Cytophagales</taxon>
        <taxon>Flectobacillaceae</taxon>
        <taxon>Aquirufa</taxon>
    </lineage>
</organism>
<evidence type="ECO:0000259" key="1">
    <source>
        <dbReference type="Pfam" id="PF13612"/>
    </source>
</evidence>
<dbReference type="InterPro" id="IPR025668">
    <property type="entry name" value="Tnp_DDE_dom"/>
</dbReference>
<evidence type="ECO:0000313" key="3">
    <source>
        <dbReference type="Proteomes" id="UP001623558"/>
    </source>
</evidence>
<dbReference type="Pfam" id="PF13612">
    <property type="entry name" value="DDE_Tnp_1_3"/>
    <property type="match status" value="1"/>
</dbReference>
<dbReference type="Proteomes" id="UP001623558">
    <property type="component" value="Unassembled WGS sequence"/>
</dbReference>
<proteinExistence type="predicted"/>